<dbReference type="InterPro" id="IPR023214">
    <property type="entry name" value="HAD_sf"/>
</dbReference>
<evidence type="ECO:0000256" key="1">
    <source>
        <dbReference type="PIRSR" id="PIRSR610708-1"/>
    </source>
</evidence>
<feature type="active site" description="Proton donor" evidence="1">
    <location>
        <position position="194"/>
    </location>
</feature>
<comment type="caution">
    <text evidence="2">The sequence shown here is derived from an EMBL/GenBank/DDBJ whole genome shotgun (WGS) entry which is preliminary data.</text>
</comment>
<dbReference type="InterPro" id="IPR010708">
    <property type="entry name" value="5'(3')-deoxyribonucleotidase"/>
</dbReference>
<dbReference type="Gene3D" id="3.40.50.1000">
    <property type="entry name" value="HAD superfamily/HAD-like"/>
    <property type="match status" value="1"/>
</dbReference>
<name>A0ABC8SVP8_9AQUA</name>
<sequence>MVMIKRQSFRLSSTLILLLPYHHRHQHRFCFRGGCGSGLMAAAFSLLVGNKYNDPFLLLPIYKAQPASNPHATYPSHPGNLSSLSSTDSITNVGRCMNWGLKACSFDSLERPDNNINGNSALRRARASTPCLSHLLRDSEIGLEDNRDTRSFNGVSGGAPPPSPYGGAYYRGSSLGFPSDHPLLDKIVVAVDVDEVLGSFLSALNKFMADRYLLNHSLSEYHVYEFFKIWNCSRGEADIRVHEFFKTSYFRMGIHPIPGAQQALQNLSKYCSLSVVTSRQNAIKDHTIEWIEKHYPGLFQEIHFGNHFALDGQSRPKSDICRILGAKVLIDDNPRYALECAEIGIRVLLFDYENSYPWCKAESINLHPLVTKVHDWEEVEHQLVSWIVS</sequence>
<proteinExistence type="predicted"/>
<evidence type="ECO:0008006" key="4">
    <source>
        <dbReference type="Google" id="ProtNLM"/>
    </source>
</evidence>
<evidence type="ECO:0000313" key="3">
    <source>
        <dbReference type="Proteomes" id="UP001642360"/>
    </source>
</evidence>
<evidence type="ECO:0000313" key="2">
    <source>
        <dbReference type="EMBL" id="CAK9161271.1"/>
    </source>
</evidence>
<gene>
    <name evidence="2" type="ORF">ILEXP_LOCUS30062</name>
</gene>
<dbReference type="SUPFAM" id="SSF56784">
    <property type="entry name" value="HAD-like"/>
    <property type="match status" value="1"/>
</dbReference>
<dbReference type="EMBL" id="CAUOFW020003655">
    <property type="protein sequence ID" value="CAK9161271.1"/>
    <property type="molecule type" value="Genomic_DNA"/>
</dbReference>
<dbReference type="Pfam" id="PF06941">
    <property type="entry name" value="NT5C"/>
    <property type="match status" value="1"/>
</dbReference>
<dbReference type="PANTHER" id="PTHR35134">
    <property type="entry name" value="NUCLEOTIDASE YQFW-RELATED"/>
    <property type="match status" value="1"/>
</dbReference>
<dbReference type="InterPro" id="IPR036412">
    <property type="entry name" value="HAD-like_sf"/>
</dbReference>
<organism evidence="2 3">
    <name type="scientific">Ilex paraguariensis</name>
    <name type="common">yerba mate</name>
    <dbReference type="NCBI Taxonomy" id="185542"/>
    <lineage>
        <taxon>Eukaryota</taxon>
        <taxon>Viridiplantae</taxon>
        <taxon>Streptophyta</taxon>
        <taxon>Embryophyta</taxon>
        <taxon>Tracheophyta</taxon>
        <taxon>Spermatophyta</taxon>
        <taxon>Magnoliopsida</taxon>
        <taxon>eudicotyledons</taxon>
        <taxon>Gunneridae</taxon>
        <taxon>Pentapetalae</taxon>
        <taxon>asterids</taxon>
        <taxon>campanulids</taxon>
        <taxon>Aquifoliales</taxon>
        <taxon>Aquifoliaceae</taxon>
        <taxon>Ilex</taxon>
    </lineage>
</organism>
<dbReference type="AlphaFoldDB" id="A0ABC8SVP8"/>
<protein>
    <recommendedName>
        <fullName evidence="4">Tac7077</fullName>
    </recommendedName>
</protein>
<reference evidence="2 3" key="1">
    <citation type="submission" date="2024-02" db="EMBL/GenBank/DDBJ databases">
        <authorList>
            <person name="Vignale AGUSTIN F."/>
            <person name="Sosa J E."/>
            <person name="Modenutti C."/>
        </authorList>
    </citation>
    <scope>NUCLEOTIDE SEQUENCE [LARGE SCALE GENOMIC DNA]</scope>
</reference>
<dbReference type="PANTHER" id="PTHR35134:SF2">
    <property type="entry name" value="NUCLEOTIDASE YQFW-RELATED"/>
    <property type="match status" value="1"/>
</dbReference>
<feature type="active site" description="Nucleophile" evidence="1">
    <location>
        <position position="192"/>
    </location>
</feature>
<dbReference type="InterPro" id="IPR052419">
    <property type="entry name" value="5_3-deoxyribonucleotidase-like"/>
</dbReference>
<accession>A0ABC8SVP8</accession>
<dbReference type="Proteomes" id="UP001642360">
    <property type="component" value="Unassembled WGS sequence"/>
</dbReference>
<keyword evidence="3" id="KW-1185">Reference proteome</keyword>